<feature type="compositionally biased region" description="Polar residues" evidence="3">
    <location>
        <begin position="46"/>
        <end position="55"/>
    </location>
</feature>
<dbReference type="EMBL" id="PKPP01009732">
    <property type="protein sequence ID" value="PWA47600.1"/>
    <property type="molecule type" value="Genomic_DNA"/>
</dbReference>
<gene>
    <name evidence="4" type="ORF">CTI12_AA497790</name>
</gene>
<evidence type="ECO:0000313" key="5">
    <source>
        <dbReference type="Proteomes" id="UP000245207"/>
    </source>
</evidence>
<dbReference type="InterPro" id="IPR051701">
    <property type="entry name" value="Mito_OM_Translocase_MSP1"/>
</dbReference>
<keyword evidence="1" id="KW-0547">Nucleotide-binding</keyword>
<feature type="region of interest" description="Disordered" evidence="3">
    <location>
        <begin position="18"/>
        <end position="61"/>
    </location>
</feature>
<dbReference type="OrthoDB" id="1721827at2759"/>
<reference evidence="4 5" key="1">
    <citation type="journal article" date="2018" name="Mol. Plant">
        <title>The genome of Artemisia annua provides insight into the evolution of Asteraceae family and artemisinin biosynthesis.</title>
        <authorList>
            <person name="Shen Q."/>
            <person name="Zhang L."/>
            <person name="Liao Z."/>
            <person name="Wang S."/>
            <person name="Yan T."/>
            <person name="Shi P."/>
            <person name="Liu M."/>
            <person name="Fu X."/>
            <person name="Pan Q."/>
            <person name="Wang Y."/>
            <person name="Lv Z."/>
            <person name="Lu X."/>
            <person name="Zhang F."/>
            <person name="Jiang W."/>
            <person name="Ma Y."/>
            <person name="Chen M."/>
            <person name="Hao X."/>
            <person name="Li L."/>
            <person name="Tang Y."/>
            <person name="Lv G."/>
            <person name="Zhou Y."/>
            <person name="Sun X."/>
            <person name="Brodelius P.E."/>
            <person name="Rose J.K.C."/>
            <person name="Tang K."/>
        </authorList>
    </citation>
    <scope>NUCLEOTIDE SEQUENCE [LARGE SCALE GENOMIC DNA]</scope>
    <source>
        <strain evidence="5">cv. Huhao1</strain>
        <tissue evidence="4">Leaf</tissue>
    </source>
</reference>
<name>A0A2U1LF26_ARTAN</name>
<organism evidence="4 5">
    <name type="scientific">Artemisia annua</name>
    <name type="common">Sweet wormwood</name>
    <dbReference type="NCBI Taxonomy" id="35608"/>
    <lineage>
        <taxon>Eukaryota</taxon>
        <taxon>Viridiplantae</taxon>
        <taxon>Streptophyta</taxon>
        <taxon>Embryophyta</taxon>
        <taxon>Tracheophyta</taxon>
        <taxon>Spermatophyta</taxon>
        <taxon>Magnoliopsida</taxon>
        <taxon>eudicotyledons</taxon>
        <taxon>Gunneridae</taxon>
        <taxon>Pentapetalae</taxon>
        <taxon>asterids</taxon>
        <taxon>campanulids</taxon>
        <taxon>Asterales</taxon>
        <taxon>Asteraceae</taxon>
        <taxon>Asteroideae</taxon>
        <taxon>Anthemideae</taxon>
        <taxon>Artemisiinae</taxon>
        <taxon>Artemisia</taxon>
    </lineage>
</organism>
<sequence length="246" mass="26730">MKMVHATDGIKLVGDASTKGSAAKEVDTTIKESSRLERASVFAKRASQSGPKQEASTTTSKTYTFKKGDRVKYVSSLSGFSPLQAPLRGPAYGYKGKVLLPFEENGSSKIGVRFDRSVQEGNDLGGLCEEDHGFFCSADTLRLDSSSADDIEKLAINELFEIAVKESKNGSLLLFVKDIEKSMLGNTEAYGSFKSKLESLPGNVVVIASHTQLDSRKEILQLPNSMSKADKERAEMTINRDGMLKS</sequence>
<dbReference type="GO" id="GO:0005524">
    <property type="term" value="F:ATP binding"/>
    <property type="evidence" value="ECO:0007669"/>
    <property type="project" value="UniProtKB-KW"/>
</dbReference>
<evidence type="ECO:0000256" key="2">
    <source>
        <dbReference type="ARBA" id="ARBA00022840"/>
    </source>
</evidence>
<protein>
    <submittedName>
        <fullName evidence="4">AAA-type ATPase family protein</fullName>
    </submittedName>
</protein>
<comment type="caution">
    <text evidence="4">The sequence shown here is derived from an EMBL/GenBank/DDBJ whole genome shotgun (WGS) entry which is preliminary data.</text>
</comment>
<keyword evidence="5" id="KW-1185">Reference proteome</keyword>
<evidence type="ECO:0000256" key="3">
    <source>
        <dbReference type="SAM" id="MobiDB-lite"/>
    </source>
</evidence>
<proteinExistence type="predicted"/>
<evidence type="ECO:0000313" key="4">
    <source>
        <dbReference type="EMBL" id="PWA47600.1"/>
    </source>
</evidence>
<evidence type="ECO:0000256" key="1">
    <source>
        <dbReference type="ARBA" id="ARBA00022741"/>
    </source>
</evidence>
<dbReference type="PANTHER" id="PTHR45644:SF73">
    <property type="entry name" value="AAA-TYPE ATPASE FAMILY PROTEIN"/>
    <property type="match status" value="1"/>
</dbReference>
<accession>A0A2U1LF26</accession>
<dbReference type="GO" id="GO:0005741">
    <property type="term" value="C:mitochondrial outer membrane"/>
    <property type="evidence" value="ECO:0007669"/>
    <property type="project" value="TreeGrafter"/>
</dbReference>
<dbReference type="STRING" id="35608.A0A2U1LF26"/>
<dbReference type="PANTHER" id="PTHR45644">
    <property type="entry name" value="AAA ATPASE, PUTATIVE (AFU_ORTHOLOGUE AFUA_2G12920)-RELATED-RELATED"/>
    <property type="match status" value="1"/>
</dbReference>
<keyword evidence="2" id="KW-0067">ATP-binding</keyword>
<feature type="compositionally biased region" description="Basic and acidic residues" evidence="3">
    <location>
        <begin position="22"/>
        <end position="38"/>
    </location>
</feature>
<dbReference type="Proteomes" id="UP000245207">
    <property type="component" value="Unassembled WGS sequence"/>
</dbReference>
<dbReference type="AlphaFoldDB" id="A0A2U1LF26"/>